<feature type="transmembrane region" description="Helical" evidence="10">
    <location>
        <begin position="21"/>
        <end position="41"/>
    </location>
</feature>
<evidence type="ECO:0000256" key="5">
    <source>
        <dbReference type="ARBA" id="ARBA00022481"/>
    </source>
</evidence>
<dbReference type="InterPro" id="IPR012902">
    <property type="entry name" value="N_methyl_site"/>
</dbReference>
<protein>
    <recommendedName>
        <fullName evidence="3">Type II secretion system core protein G</fullName>
    </recommendedName>
</protein>
<organism evidence="12 13">
    <name type="scientific">Thalassotalea insulae</name>
    <dbReference type="NCBI Taxonomy" id="2056778"/>
    <lineage>
        <taxon>Bacteria</taxon>
        <taxon>Pseudomonadati</taxon>
        <taxon>Pseudomonadota</taxon>
        <taxon>Gammaproteobacteria</taxon>
        <taxon>Alteromonadales</taxon>
        <taxon>Colwelliaceae</taxon>
        <taxon>Thalassotalea</taxon>
    </lineage>
</organism>
<comment type="caution">
    <text evidence="12">The sequence shown here is derived from an EMBL/GenBank/DDBJ whole genome shotgun (WGS) entry which is preliminary data.</text>
</comment>
<keyword evidence="8 10" id="KW-1133">Transmembrane helix</keyword>
<dbReference type="SUPFAM" id="SSF54523">
    <property type="entry name" value="Pili subunits"/>
    <property type="match status" value="1"/>
</dbReference>
<dbReference type="InterPro" id="IPR013545">
    <property type="entry name" value="T2SS_protein-GspG_C"/>
</dbReference>
<keyword evidence="9 10" id="KW-0472">Membrane</keyword>
<gene>
    <name evidence="12" type="ORF">tinsulaeT_09320</name>
</gene>
<dbReference type="Pfam" id="PF08334">
    <property type="entry name" value="T2SSG"/>
    <property type="match status" value="1"/>
</dbReference>
<evidence type="ECO:0000256" key="10">
    <source>
        <dbReference type="SAM" id="Phobius"/>
    </source>
</evidence>
<evidence type="ECO:0000259" key="11">
    <source>
        <dbReference type="Pfam" id="PF08334"/>
    </source>
</evidence>
<evidence type="ECO:0000256" key="4">
    <source>
        <dbReference type="ARBA" id="ARBA00022475"/>
    </source>
</evidence>
<dbReference type="EMBL" id="BSST01000001">
    <property type="protein sequence ID" value="GLX77592.1"/>
    <property type="molecule type" value="Genomic_DNA"/>
</dbReference>
<dbReference type="NCBIfam" id="TIGR01710">
    <property type="entry name" value="typeII_sec_gspG"/>
    <property type="match status" value="1"/>
</dbReference>
<evidence type="ECO:0000313" key="13">
    <source>
        <dbReference type="Proteomes" id="UP001157186"/>
    </source>
</evidence>
<keyword evidence="7 10" id="KW-0812">Transmembrane</keyword>
<keyword evidence="6" id="KW-0997">Cell inner membrane</keyword>
<reference evidence="12 13" key="1">
    <citation type="submission" date="2023-03" db="EMBL/GenBank/DDBJ databases">
        <title>Draft genome sequence of Thalassotalea insulae KCTC 62186T.</title>
        <authorList>
            <person name="Sawabe T."/>
        </authorList>
    </citation>
    <scope>NUCLEOTIDE SEQUENCE [LARGE SCALE GENOMIC DNA]</scope>
    <source>
        <strain evidence="12 13">KCTC 62186</strain>
    </source>
</reference>
<evidence type="ECO:0000313" key="12">
    <source>
        <dbReference type="EMBL" id="GLX77592.1"/>
    </source>
</evidence>
<dbReference type="NCBIfam" id="TIGR02532">
    <property type="entry name" value="IV_pilin_GFxxxE"/>
    <property type="match status" value="1"/>
</dbReference>
<comment type="subcellular location">
    <subcellularLocation>
        <location evidence="1">Cell inner membrane</location>
        <topology evidence="1">Single-pass membrane protein</topology>
    </subcellularLocation>
</comment>
<dbReference type="Pfam" id="PF07963">
    <property type="entry name" value="N_methyl"/>
    <property type="match status" value="1"/>
</dbReference>
<dbReference type="Gene3D" id="3.30.700.10">
    <property type="entry name" value="Glycoprotein, Type 4 Pilin"/>
    <property type="match status" value="1"/>
</dbReference>
<dbReference type="RefSeq" id="WP_284243463.1">
    <property type="nucleotide sequence ID" value="NZ_BSST01000001.1"/>
</dbReference>
<dbReference type="InterPro" id="IPR000983">
    <property type="entry name" value="Bac_GSPG_pilin"/>
</dbReference>
<sequence>MHRKNIFVQNKLSKSSYCRGFTLIELLIVMVILGLLASLVAPKMFGKIGSSKQKTAQTQIEMLSTALDMYRLDVGHYPDSLKELRHSNKPNWQGPYLPKNIPNDPWGNAYVYKFPGDITDYELMSYGSDGKLGGEGESSDISY</sequence>
<evidence type="ECO:0000256" key="3">
    <source>
        <dbReference type="ARBA" id="ARBA00020042"/>
    </source>
</evidence>
<dbReference type="PANTHER" id="PTHR30093">
    <property type="entry name" value="GENERAL SECRETION PATHWAY PROTEIN G"/>
    <property type="match status" value="1"/>
</dbReference>
<dbReference type="PRINTS" id="PR00813">
    <property type="entry name" value="BCTERIALGSPG"/>
</dbReference>
<keyword evidence="4" id="KW-1003">Cell membrane</keyword>
<evidence type="ECO:0000256" key="6">
    <source>
        <dbReference type="ARBA" id="ARBA00022519"/>
    </source>
</evidence>
<keyword evidence="13" id="KW-1185">Reference proteome</keyword>
<evidence type="ECO:0000256" key="8">
    <source>
        <dbReference type="ARBA" id="ARBA00022989"/>
    </source>
</evidence>
<accession>A0ABQ6GNS2</accession>
<feature type="domain" description="Type II secretion system protein GspG C-terminal" evidence="11">
    <location>
        <begin position="44"/>
        <end position="142"/>
    </location>
</feature>
<evidence type="ECO:0000256" key="2">
    <source>
        <dbReference type="ARBA" id="ARBA00009984"/>
    </source>
</evidence>
<proteinExistence type="inferred from homology"/>
<comment type="similarity">
    <text evidence="2">Belongs to the GSP G family.</text>
</comment>
<dbReference type="PANTHER" id="PTHR30093:SF44">
    <property type="entry name" value="TYPE II SECRETION SYSTEM CORE PROTEIN G"/>
    <property type="match status" value="1"/>
</dbReference>
<dbReference type="InterPro" id="IPR010054">
    <property type="entry name" value="Type2_sec_GspG"/>
</dbReference>
<keyword evidence="5" id="KW-0488">Methylation</keyword>
<dbReference type="InterPro" id="IPR045584">
    <property type="entry name" value="Pilin-like"/>
</dbReference>
<evidence type="ECO:0000256" key="7">
    <source>
        <dbReference type="ARBA" id="ARBA00022692"/>
    </source>
</evidence>
<name>A0ABQ6GNS2_9GAMM</name>
<dbReference type="PROSITE" id="PS00409">
    <property type="entry name" value="PROKAR_NTER_METHYL"/>
    <property type="match status" value="1"/>
</dbReference>
<evidence type="ECO:0000256" key="1">
    <source>
        <dbReference type="ARBA" id="ARBA00004377"/>
    </source>
</evidence>
<evidence type="ECO:0000256" key="9">
    <source>
        <dbReference type="ARBA" id="ARBA00023136"/>
    </source>
</evidence>
<dbReference type="Proteomes" id="UP001157186">
    <property type="component" value="Unassembled WGS sequence"/>
</dbReference>